<keyword evidence="2" id="KW-1185">Reference proteome</keyword>
<evidence type="ECO:0000313" key="1">
    <source>
        <dbReference type="EMBL" id="KAI9922832.1"/>
    </source>
</evidence>
<comment type="caution">
    <text evidence="1">The sequence shown here is derived from an EMBL/GenBank/DDBJ whole genome shotgun (WGS) entry which is preliminary data.</text>
</comment>
<reference evidence="1 2" key="1">
    <citation type="journal article" date="2022" name="bioRxiv">
        <title>The genome of the oomycete Peronosclerospora sorghi, a cosmopolitan pathogen of maize and sorghum, is inflated with dispersed pseudogenes.</title>
        <authorList>
            <person name="Fletcher K."/>
            <person name="Martin F."/>
            <person name="Isakeit T."/>
            <person name="Cavanaugh K."/>
            <person name="Magill C."/>
            <person name="Michelmore R."/>
        </authorList>
    </citation>
    <scope>NUCLEOTIDE SEQUENCE [LARGE SCALE GENOMIC DNA]</scope>
    <source>
        <strain evidence="1">P6</strain>
    </source>
</reference>
<accession>A0ACC0WW87</accession>
<organism evidence="1 2">
    <name type="scientific">Peronosclerospora sorghi</name>
    <dbReference type="NCBI Taxonomy" id="230839"/>
    <lineage>
        <taxon>Eukaryota</taxon>
        <taxon>Sar</taxon>
        <taxon>Stramenopiles</taxon>
        <taxon>Oomycota</taxon>
        <taxon>Peronosporomycetes</taxon>
        <taxon>Peronosporales</taxon>
        <taxon>Peronosporaceae</taxon>
        <taxon>Peronosclerospora</taxon>
    </lineage>
</organism>
<proteinExistence type="predicted"/>
<gene>
    <name evidence="1" type="ORF">PsorP6_001318</name>
</gene>
<dbReference type="Proteomes" id="UP001163321">
    <property type="component" value="Chromosome 1"/>
</dbReference>
<protein>
    <submittedName>
        <fullName evidence="1">Uncharacterized protein</fullName>
    </submittedName>
</protein>
<dbReference type="EMBL" id="CM047580">
    <property type="protein sequence ID" value="KAI9922832.1"/>
    <property type="molecule type" value="Genomic_DNA"/>
</dbReference>
<name>A0ACC0WW87_9STRA</name>
<sequence length="102" mass="11232">MEILSLCGEDDLQRGYSMPAGTAMLSNDDMSSRPVITVTGAILRVTVPGFTEWTWLQWTTSDGATMQINVGVKKERRSFNHSRHNRLANAAIDTTKPPGLLP</sequence>
<evidence type="ECO:0000313" key="2">
    <source>
        <dbReference type="Proteomes" id="UP001163321"/>
    </source>
</evidence>